<name>U5CKI1_AMBTC</name>
<reference evidence="2" key="1">
    <citation type="journal article" date="2013" name="Science">
        <title>The Amborella genome and the evolution of flowering plants.</title>
        <authorList>
            <consortium name="Amborella Genome Project"/>
        </authorList>
    </citation>
    <scope>NUCLEOTIDE SEQUENCE [LARGE SCALE GENOMIC DNA]</scope>
</reference>
<dbReference type="HOGENOM" id="CLU_2472121_0_0_1"/>
<dbReference type="Gramene" id="ERM93420">
    <property type="protein sequence ID" value="ERM93420"/>
    <property type="gene ID" value="AMTR_s04226p00007190"/>
</dbReference>
<proteinExistence type="predicted"/>
<evidence type="ECO:0000313" key="1">
    <source>
        <dbReference type="EMBL" id="ERM93420.1"/>
    </source>
</evidence>
<dbReference type="EMBL" id="KI397756">
    <property type="protein sequence ID" value="ERM93420.1"/>
    <property type="molecule type" value="Genomic_DNA"/>
</dbReference>
<dbReference type="AlphaFoldDB" id="U5CKI1"/>
<organism evidence="1 2">
    <name type="scientific">Amborella trichopoda</name>
    <dbReference type="NCBI Taxonomy" id="13333"/>
    <lineage>
        <taxon>Eukaryota</taxon>
        <taxon>Viridiplantae</taxon>
        <taxon>Streptophyta</taxon>
        <taxon>Embryophyta</taxon>
        <taxon>Tracheophyta</taxon>
        <taxon>Spermatophyta</taxon>
        <taxon>Magnoliopsida</taxon>
        <taxon>Amborellales</taxon>
        <taxon>Amborellaceae</taxon>
        <taxon>Amborella</taxon>
    </lineage>
</organism>
<gene>
    <name evidence="1" type="ORF">AMTR_s04226p00007190</name>
</gene>
<accession>U5CKI1</accession>
<protein>
    <submittedName>
        <fullName evidence="1">Uncharacterized protein</fullName>
    </submittedName>
</protein>
<evidence type="ECO:0000313" key="2">
    <source>
        <dbReference type="Proteomes" id="UP000017836"/>
    </source>
</evidence>
<keyword evidence="2" id="KW-1185">Reference proteome</keyword>
<dbReference type="Proteomes" id="UP000017836">
    <property type="component" value="Unassembled WGS sequence"/>
</dbReference>
<sequence length="88" mass="9504">MAVAGPAYAGKRVQGRQVPKECWRSSFCSKRSLPTSTACQPTLGQCIRLLPRQPASQVASGTRFRLAYVGAAALAASYAKYSQPKRSR</sequence>